<gene>
    <name evidence="1" type="ORF">ElyMa_000820500</name>
</gene>
<sequence length="192" mass="22217">MTFSSNSALLSSFLVAEGYSAANIPARIKTVYGEMCISKCQAQLMYYWHKTSPSPRKFRVDASARKVLFTLFWDMEGVVHMKFLKQGETVNYENDNARPHTSRKIQDALRQLELTTLPHLAIIPDLAPSDYYLFPQLKKYLKGHCYGNDEEFIAGVRRWCRGQTSEFFTDGIHQLLKCWRLCVDRDGDFVEK</sequence>
<dbReference type="Pfam" id="PF01359">
    <property type="entry name" value="Transposase_1"/>
    <property type="match status" value="1"/>
</dbReference>
<accession>A0AAV4GX72</accession>
<dbReference type="InterPro" id="IPR001888">
    <property type="entry name" value="Transposase_1"/>
</dbReference>
<dbReference type="AlphaFoldDB" id="A0AAV4GX72"/>
<dbReference type="Proteomes" id="UP000762676">
    <property type="component" value="Unassembled WGS sequence"/>
</dbReference>
<reference evidence="1 2" key="1">
    <citation type="journal article" date="2021" name="Elife">
        <title>Chloroplast acquisition without the gene transfer in kleptoplastic sea slugs, Plakobranchus ocellatus.</title>
        <authorList>
            <person name="Maeda T."/>
            <person name="Takahashi S."/>
            <person name="Yoshida T."/>
            <person name="Shimamura S."/>
            <person name="Takaki Y."/>
            <person name="Nagai Y."/>
            <person name="Toyoda A."/>
            <person name="Suzuki Y."/>
            <person name="Arimoto A."/>
            <person name="Ishii H."/>
            <person name="Satoh N."/>
            <person name="Nishiyama T."/>
            <person name="Hasebe M."/>
            <person name="Maruyama T."/>
            <person name="Minagawa J."/>
            <person name="Obokata J."/>
            <person name="Shigenobu S."/>
        </authorList>
    </citation>
    <scope>NUCLEOTIDE SEQUENCE [LARGE SCALE GENOMIC DNA]</scope>
</reference>
<comment type="caution">
    <text evidence="1">The sequence shown here is derived from an EMBL/GenBank/DDBJ whole genome shotgun (WGS) entry which is preliminary data.</text>
</comment>
<proteinExistence type="predicted"/>
<dbReference type="EMBL" id="BMAT01001684">
    <property type="protein sequence ID" value="GFR90503.1"/>
    <property type="molecule type" value="Genomic_DNA"/>
</dbReference>
<organism evidence="1 2">
    <name type="scientific">Elysia marginata</name>
    <dbReference type="NCBI Taxonomy" id="1093978"/>
    <lineage>
        <taxon>Eukaryota</taxon>
        <taxon>Metazoa</taxon>
        <taxon>Spiralia</taxon>
        <taxon>Lophotrochozoa</taxon>
        <taxon>Mollusca</taxon>
        <taxon>Gastropoda</taxon>
        <taxon>Heterobranchia</taxon>
        <taxon>Euthyneura</taxon>
        <taxon>Panpulmonata</taxon>
        <taxon>Sacoglossa</taxon>
        <taxon>Placobranchoidea</taxon>
        <taxon>Plakobranchidae</taxon>
        <taxon>Elysia</taxon>
    </lineage>
</organism>
<dbReference type="PANTHER" id="PTHR46060">
    <property type="entry name" value="MARINER MOS1 TRANSPOSASE-LIKE PROTEIN"/>
    <property type="match status" value="1"/>
</dbReference>
<dbReference type="InterPro" id="IPR052709">
    <property type="entry name" value="Transposase-MT_Hybrid"/>
</dbReference>
<name>A0AAV4GX72_9GAST</name>
<evidence type="ECO:0000313" key="2">
    <source>
        <dbReference type="Proteomes" id="UP000762676"/>
    </source>
</evidence>
<keyword evidence="2" id="KW-1185">Reference proteome</keyword>
<dbReference type="InterPro" id="IPR036397">
    <property type="entry name" value="RNaseH_sf"/>
</dbReference>
<evidence type="ECO:0000313" key="1">
    <source>
        <dbReference type="EMBL" id="GFR90503.1"/>
    </source>
</evidence>
<dbReference type="GO" id="GO:0003676">
    <property type="term" value="F:nucleic acid binding"/>
    <property type="evidence" value="ECO:0007669"/>
    <property type="project" value="InterPro"/>
</dbReference>
<protein>
    <submittedName>
        <fullName evidence="1">Transposase</fullName>
    </submittedName>
</protein>
<dbReference type="Gene3D" id="3.30.420.10">
    <property type="entry name" value="Ribonuclease H-like superfamily/Ribonuclease H"/>
    <property type="match status" value="2"/>
</dbReference>
<dbReference type="PANTHER" id="PTHR46060:SF1">
    <property type="entry name" value="MARINER MOS1 TRANSPOSASE-LIKE PROTEIN"/>
    <property type="match status" value="1"/>
</dbReference>